<reference evidence="2 3" key="1">
    <citation type="submission" date="2024-10" db="EMBL/GenBank/DDBJ databases">
        <title>Updated reference genomes for cyclostephanoid diatoms.</title>
        <authorList>
            <person name="Roberts W.R."/>
            <person name="Alverson A.J."/>
        </authorList>
    </citation>
    <scope>NUCLEOTIDE SEQUENCE [LARGE SCALE GENOMIC DNA]</scope>
    <source>
        <strain evidence="2 3">AJA232-27</strain>
    </source>
</reference>
<evidence type="ECO:0000313" key="3">
    <source>
        <dbReference type="Proteomes" id="UP001530293"/>
    </source>
</evidence>
<dbReference type="EMBL" id="JALLBG020000245">
    <property type="protein sequence ID" value="KAL3757990.1"/>
    <property type="molecule type" value="Genomic_DNA"/>
</dbReference>
<keyword evidence="3" id="KW-1185">Reference proteome</keyword>
<accession>A0ABD3M1X6</accession>
<organism evidence="2 3">
    <name type="scientific">Discostella pseudostelligera</name>
    <dbReference type="NCBI Taxonomy" id="259834"/>
    <lineage>
        <taxon>Eukaryota</taxon>
        <taxon>Sar</taxon>
        <taxon>Stramenopiles</taxon>
        <taxon>Ochrophyta</taxon>
        <taxon>Bacillariophyta</taxon>
        <taxon>Coscinodiscophyceae</taxon>
        <taxon>Thalassiosirophycidae</taxon>
        <taxon>Stephanodiscales</taxon>
        <taxon>Stephanodiscaceae</taxon>
        <taxon>Discostella</taxon>
    </lineage>
</organism>
<comment type="caution">
    <text evidence="2">The sequence shown here is derived from an EMBL/GenBank/DDBJ whole genome shotgun (WGS) entry which is preliminary data.</text>
</comment>
<feature type="transmembrane region" description="Helical" evidence="1">
    <location>
        <begin position="126"/>
        <end position="147"/>
    </location>
</feature>
<keyword evidence="1" id="KW-1133">Transmembrane helix</keyword>
<gene>
    <name evidence="2" type="ORF">ACHAWU_006048</name>
</gene>
<feature type="transmembrane region" description="Helical" evidence="1">
    <location>
        <begin position="72"/>
        <end position="91"/>
    </location>
</feature>
<keyword evidence="1" id="KW-0472">Membrane</keyword>
<feature type="transmembrane region" description="Helical" evidence="1">
    <location>
        <begin position="42"/>
        <end position="60"/>
    </location>
</feature>
<proteinExistence type="predicted"/>
<dbReference type="Proteomes" id="UP001530293">
    <property type="component" value="Unassembled WGS sequence"/>
</dbReference>
<sequence length="275" mass="29403">MAYQSNFGETVSGIGNVNVGVPNSARGEGTTTAELVTKVRSLNCAACLTVLIFHTVPRVLNPIRLVMLVGSPIRFLLEISVALMAVFILVVEARIPVFGEKAIVFMRRFGQRGHPIIDLNVASGRVLAFIIMGGLISLANMITLGVFSTSPLSYGEPPSPGELMNTTIAANNTQTDVEMASKNTAGSSALFIIIQCSLFSPIIVMLFLLIAYTLYLMHNFPEFALSMAYESLPQSGANNAGATITPVADSGRPSWVSNILSNVNVRSEGYQSLDV</sequence>
<evidence type="ECO:0000313" key="2">
    <source>
        <dbReference type="EMBL" id="KAL3757990.1"/>
    </source>
</evidence>
<protein>
    <submittedName>
        <fullName evidence="2">Uncharacterized protein</fullName>
    </submittedName>
</protein>
<keyword evidence="1" id="KW-0812">Transmembrane</keyword>
<name>A0ABD3M1X6_9STRA</name>
<dbReference type="AlphaFoldDB" id="A0ABD3M1X6"/>
<feature type="transmembrane region" description="Helical" evidence="1">
    <location>
        <begin position="189"/>
        <end position="217"/>
    </location>
</feature>
<evidence type="ECO:0000256" key="1">
    <source>
        <dbReference type="SAM" id="Phobius"/>
    </source>
</evidence>